<name>B0N5Q4_9FIRM</name>
<keyword evidence="2" id="KW-1185">Reference proteome</keyword>
<dbReference type="HOGENOM" id="CLU_2584386_0_0_9"/>
<proteinExistence type="predicted"/>
<protein>
    <submittedName>
        <fullName evidence="1">Uncharacterized protein</fullName>
    </submittedName>
</protein>
<gene>
    <name evidence="1" type="ORF">CLORAM_01968</name>
</gene>
<dbReference type="Proteomes" id="UP000005798">
    <property type="component" value="Unassembled WGS sequence"/>
</dbReference>
<sequence>MRLNDNVNLYGPSGMKIKSFDSEGFAAFKSGKIGVLILYAILIPKTTMNVIRNLEVSEIGMGCMGFSHGYGQGKTKKVQE</sequence>
<evidence type="ECO:0000313" key="1">
    <source>
        <dbReference type="EMBL" id="EDS18422.1"/>
    </source>
</evidence>
<reference evidence="1" key="2">
    <citation type="submission" date="2014-06" db="EMBL/GenBank/DDBJ databases">
        <title>Draft genome sequence of Clostridium ramosum(DSM 1402).</title>
        <authorList>
            <person name="Sudarsanam P."/>
            <person name="Ley R."/>
            <person name="Guruge J."/>
            <person name="Turnbaugh P.J."/>
            <person name="Mahowald M."/>
            <person name="Liep D."/>
            <person name="Gordon J."/>
        </authorList>
    </citation>
    <scope>NUCLEOTIDE SEQUENCE</scope>
    <source>
        <strain evidence="1">DSM 1402</strain>
    </source>
</reference>
<organism evidence="1 2">
    <name type="scientific">Thomasclavelia ramosa DSM 1402</name>
    <dbReference type="NCBI Taxonomy" id="445974"/>
    <lineage>
        <taxon>Bacteria</taxon>
        <taxon>Bacillati</taxon>
        <taxon>Bacillota</taxon>
        <taxon>Erysipelotrichia</taxon>
        <taxon>Erysipelotrichales</taxon>
        <taxon>Coprobacillaceae</taxon>
        <taxon>Thomasclavelia</taxon>
    </lineage>
</organism>
<evidence type="ECO:0000313" key="2">
    <source>
        <dbReference type="Proteomes" id="UP000005798"/>
    </source>
</evidence>
<dbReference type="AlphaFoldDB" id="B0N5Q4"/>
<accession>B0N5Q4</accession>
<reference evidence="1" key="1">
    <citation type="submission" date="2007-11" db="EMBL/GenBank/DDBJ databases">
        <authorList>
            <person name="Fulton L."/>
            <person name="Clifton S."/>
            <person name="Fulton B."/>
            <person name="Xu J."/>
            <person name="Minx P."/>
            <person name="Pepin K.H."/>
            <person name="Johnson M."/>
            <person name="Thiruvilangam P."/>
            <person name="Bhonagiri V."/>
            <person name="Nash W.E."/>
            <person name="Mardis E.R."/>
            <person name="Wilson R.K."/>
        </authorList>
    </citation>
    <scope>NUCLEOTIDE SEQUENCE [LARGE SCALE GENOMIC DNA]</scope>
    <source>
        <strain evidence="1">DSM 1402</strain>
    </source>
</reference>
<dbReference type="EMBL" id="ABFX02000006">
    <property type="protein sequence ID" value="EDS18422.1"/>
    <property type="molecule type" value="Genomic_DNA"/>
</dbReference>
<comment type="caution">
    <text evidence="1">The sequence shown here is derived from an EMBL/GenBank/DDBJ whole genome shotgun (WGS) entry which is preliminary data.</text>
</comment>